<gene>
    <name evidence="2" type="ORF">C1I98_35590</name>
</gene>
<feature type="transmembrane region" description="Helical" evidence="1">
    <location>
        <begin position="64"/>
        <end position="86"/>
    </location>
</feature>
<evidence type="ECO:0000256" key="1">
    <source>
        <dbReference type="SAM" id="Phobius"/>
    </source>
</evidence>
<keyword evidence="1" id="KW-1133">Transmembrane helix</keyword>
<protein>
    <recommendedName>
        <fullName evidence="4">ABC transporter permease</fullName>
    </recommendedName>
</protein>
<keyword evidence="3" id="KW-1185">Reference proteome</keyword>
<evidence type="ECO:0000313" key="3">
    <source>
        <dbReference type="Proteomes" id="UP000248544"/>
    </source>
</evidence>
<name>A0A2W2GCK4_9ACTN</name>
<dbReference type="EMBL" id="POUA01000496">
    <property type="protein sequence ID" value="PZG24494.1"/>
    <property type="molecule type" value="Genomic_DNA"/>
</dbReference>
<feature type="transmembrane region" description="Helical" evidence="1">
    <location>
        <begin position="221"/>
        <end position="242"/>
    </location>
</feature>
<dbReference type="Proteomes" id="UP000248544">
    <property type="component" value="Unassembled WGS sequence"/>
</dbReference>
<evidence type="ECO:0000313" key="2">
    <source>
        <dbReference type="EMBL" id="PZG24494.1"/>
    </source>
</evidence>
<evidence type="ECO:0008006" key="4">
    <source>
        <dbReference type="Google" id="ProtNLM"/>
    </source>
</evidence>
<sequence length="247" mass="24954">MSAGGRPPGLPDVLAAERIKLLTVRSTWWFAGGLVALLLLMTVLDDGADGPVPARSLTVGLTAVSYFGQYVVAAFGLLVVTGELATRSITVTFAATPSRGRVMLAKAVVTGVAALLLGSAAAALGIGTAAARHGELPRVIGDAAGQVAATGVYLGLLAVVALGVGALARRSAGALTCMVLLLLVLPELLRMAAGQVGAPFLETFAGWTPAPAGWRLMTGQWEYALVLAGWAVAAMGAAIGVLRARDA</sequence>
<reference evidence="2 3" key="1">
    <citation type="submission" date="2018-01" db="EMBL/GenBank/DDBJ databases">
        <title>Draft genome sequence of Sphaerisporangium sp. 7K107.</title>
        <authorList>
            <person name="Sahin N."/>
            <person name="Saygin H."/>
            <person name="Ay H."/>
        </authorList>
    </citation>
    <scope>NUCLEOTIDE SEQUENCE [LARGE SCALE GENOMIC DNA]</scope>
    <source>
        <strain evidence="2 3">7K107</strain>
    </source>
</reference>
<comment type="caution">
    <text evidence="2">The sequence shown here is derived from an EMBL/GenBank/DDBJ whole genome shotgun (WGS) entry which is preliminary data.</text>
</comment>
<accession>A0A2W2GCK4</accession>
<feature type="transmembrane region" description="Helical" evidence="1">
    <location>
        <begin position="179"/>
        <end position="201"/>
    </location>
</feature>
<dbReference type="AlphaFoldDB" id="A0A2W2GCK4"/>
<organism evidence="2 3">
    <name type="scientific">Spongiactinospora gelatinilytica</name>
    <dbReference type="NCBI Taxonomy" id="2666298"/>
    <lineage>
        <taxon>Bacteria</taxon>
        <taxon>Bacillati</taxon>
        <taxon>Actinomycetota</taxon>
        <taxon>Actinomycetes</taxon>
        <taxon>Streptosporangiales</taxon>
        <taxon>Streptosporangiaceae</taxon>
        <taxon>Spongiactinospora</taxon>
    </lineage>
</organism>
<proteinExistence type="predicted"/>
<keyword evidence="1" id="KW-0812">Transmembrane</keyword>
<feature type="transmembrane region" description="Helical" evidence="1">
    <location>
        <begin position="27"/>
        <end position="44"/>
    </location>
</feature>
<keyword evidence="1" id="KW-0472">Membrane</keyword>
<dbReference type="RefSeq" id="WP_111171700.1">
    <property type="nucleotide sequence ID" value="NZ_POUA01000496.1"/>
</dbReference>
<feature type="transmembrane region" description="Helical" evidence="1">
    <location>
        <begin position="107"/>
        <end position="131"/>
    </location>
</feature>
<feature type="transmembrane region" description="Helical" evidence="1">
    <location>
        <begin position="143"/>
        <end position="167"/>
    </location>
</feature>